<dbReference type="PRINTS" id="PR00367">
    <property type="entry name" value="ETHRSPELEMNT"/>
</dbReference>
<dbReference type="Gene3D" id="3.30.730.10">
    <property type="entry name" value="AP2/ERF domain"/>
    <property type="match status" value="1"/>
</dbReference>
<evidence type="ECO:0000256" key="2">
    <source>
        <dbReference type="ARBA" id="ARBA00023015"/>
    </source>
</evidence>
<dbReference type="OrthoDB" id="1931494at2759"/>
<keyword evidence="9" id="KW-1185">Reference proteome</keyword>
<dbReference type="GO" id="GO:0003677">
    <property type="term" value="F:DNA binding"/>
    <property type="evidence" value="ECO:0007669"/>
    <property type="project" value="UniProtKB-KW"/>
</dbReference>
<keyword evidence="5" id="KW-0539">Nucleus</keyword>
<dbReference type="Pfam" id="PF00847">
    <property type="entry name" value="AP2"/>
    <property type="match status" value="1"/>
</dbReference>
<dbReference type="CDD" id="cd00018">
    <property type="entry name" value="AP2"/>
    <property type="match status" value="1"/>
</dbReference>
<feature type="compositionally biased region" description="Low complexity" evidence="6">
    <location>
        <begin position="37"/>
        <end position="50"/>
    </location>
</feature>
<feature type="domain" description="AP2/ERF" evidence="7">
    <location>
        <begin position="51"/>
        <end position="108"/>
    </location>
</feature>
<evidence type="ECO:0000259" key="7">
    <source>
        <dbReference type="PROSITE" id="PS51032"/>
    </source>
</evidence>
<evidence type="ECO:0000256" key="5">
    <source>
        <dbReference type="ARBA" id="ARBA00023242"/>
    </source>
</evidence>
<comment type="subcellular location">
    <subcellularLocation>
        <location evidence="1">Nucleus</location>
    </subcellularLocation>
</comment>
<reference evidence="8" key="1">
    <citation type="submission" date="2021-01" db="EMBL/GenBank/DDBJ databases">
        <title>Adiantum capillus-veneris genome.</title>
        <authorList>
            <person name="Fang Y."/>
            <person name="Liao Q."/>
        </authorList>
    </citation>
    <scope>NUCLEOTIDE SEQUENCE</scope>
    <source>
        <strain evidence="8">H3</strain>
        <tissue evidence="8">Leaf</tissue>
    </source>
</reference>
<gene>
    <name evidence="8" type="ORF">GOP47_0004576</name>
</gene>
<proteinExistence type="predicted"/>
<name>A0A9D4V942_ADICA</name>
<keyword evidence="3" id="KW-0238">DNA-binding</keyword>
<dbReference type="InterPro" id="IPR001471">
    <property type="entry name" value="AP2/ERF_dom"/>
</dbReference>
<dbReference type="PROSITE" id="PS51032">
    <property type="entry name" value="AP2_ERF"/>
    <property type="match status" value="1"/>
</dbReference>
<evidence type="ECO:0000256" key="4">
    <source>
        <dbReference type="ARBA" id="ARBA00023163"/>
    </source>
</evidence>
<evidence type="ECO:0000313" key="8">
    <source>
        <dbReference type="EMBL" id="KAI5081393.1"/>
    </source>
</evidence>
<evidence type="ECO:0000256" key="6">
    <source>
        <dbReference type="SAM" id="MobiDB-lite"/>
    </source>
</evidence>
<dbReference type="SMART" id="SM00380">
    <property type="entry name" value="AP2"/>
    <property type="match status" value="1"/>
</dbReference>
<evidence type="ECO:0000256" key="3">
    <source>
        <dbReference type="ARBA" id="ARBA00023125"/>
    </source>
</evidence>
<sequence>MAAVLESQYVFEVKGKVSPNRTWHRASNPKPASPLEAAATTASTCSSSSSHYRGVRKRPWGRFAAEIRDPWKKARVWLGTFDTAEEAALAYDDAARALRGDKAKTNFELAAPPHCKWGPPQAEAAAVPLRIGACHTVEAGYGQRSEAAAAVSFYDRARHESLLQLQKAQDLDLQLGFSSHSNVAADPRSLKRKDMVERLENQSAPYRLPCKQLQPTLDLNLPPCEAADV</sequence>
<dbReference type="PANTHER" id="PTHR31677">
    <property type="entry name" value="AP2 DOMAIN CLASS TRANSCRIPTION FACTOR"/>
    <property type="match status" value="1"/>
</dbReference>
<dbReference type="SUPFAM" id="SSF54171">
    <property type="entry name" value="DNA-binding domain"/>
    <property type="match status" value="1"/>
</dbReference>
<dbReference type="InterPro" id="IPR036955">
    <property type="entry name" value="AP2/ERF_dom_sf"/>
</dbReference>
<dbReference type="PANTHER" id="PTHR31677:SF157">
    <property type="entry name" value="AP2_ERF DOMAIN-CONTAINING PROTEIN"/>
    <property type="match status" value="1"/>
</dbReference>
<keyword evidence="2" id="KW-0805">Transcription regulation</keyword>
<dbReference type="InterPro" id="IPR016177">
    <property type="entry name" value="DNA-bd_dom_sf"/>
</dbReference>
<dbReference type="EMBL" id="JABFUD020000004">
    <property type="protein sequence ID" value="KAI5081393.1"/>
    <property type="molecule type" value="Genomic_DNA"/>
</dbReference>
<protein>
    <recommendedName>
        <fullName evidence="7">AP2/ERF domain-containing protein</fullName>
    </recommendedName>
</protein>
<comment type="caution">
    <text evidence="8">The sequence shown here is derived from an EMBL/GenBank/DDBJ whole genome shotgun (WGS) entry which is preliminary data.</text>
</comment>
<dbReference type="Proteomes" id="UP000886520">
    <property type="component" value="Chromosome 4"/>
</dbReference>
<dbReference type="GO" id="GO:0003700">
    <property type="term" value="F:DNA-binding transcription factor activity"/>
    <property type="evidence" value="ECO:0007669"/>
    <property type="project" value="InterPro"/>
</dbReference>
<accession>A0A9D4V942</accession>
<dbReference type="FunFam" id="3.30.730.10:FF:000001">
    <property type="entry name" value="Ethylene-responsive transcription factor 2"/>
    <property type="match status" value="1"/>
</dbReference>
<organism evidence="8 9">
    <name type="scientific">Adiantum capillus-veneris</name>
    <name type="common">Maidenhair fern</name>
    <dbReference type="NCBI Taxonomy" id="13818"/>
    <lineage>
        <taxon>Eukaryota</taxon>
        <taxon>Viridiplantae</taxon>
        <taxon>Streptophyta</taxon>
        <taxon>Embryophyta</taxon>
        <taxon>Tracheophyta</taxon>
        <taxon>Polypodiopsida</taxon>
        <taxon>Polypodiidae</taxon>
        <taxon>Polypodiales</taxon>
        <taxon>Pteridineae</taxon>
        <taxon>Pteridaceae</taxon>
        <taxon>Vittarioideae</taxon>
        <taxon>Adiantum</taxon>
    </lineage>
</organism>
<evidence type="ECO:0000313" key="9">
    <source>
        <dbReference type="Proteomes" id="UP000886520"/>
    </source>
</evidence>
<feature type="region of interest" description="Disordered" evidence="6">
    <location>
        <begin position="20"/>
        <end position="54"/>
    </location>
</feature>
<dbReference type="AlphaFoldDB" id="A0A9D4V942"/>
<evidence type="ECO:0000256" key="1">
    <source>
        <dbReference type="ARBA" id="ARBA00004123"/>
    </source>
</evidence>
<dbReference type="GO" id="GO:0005634">
    <property type="term" value="C:nucleus"/>
    <property type="evidence" value="ECO:0007669"/>
    <property type="project" value="UniProtKB-SubCell"/>
</dbReference>
<keyword evidence="4" id="KW-0804">Transcription</keyword>